<dbReference type="GO" id="GO:0003755">
    <property type="term" value="F:peptidyl-prolyl cis-trans isomerase activity"/>
    <property type="evidence" value="ECO:0007669"/>
    <property type="project" value="InterPro"/>
</dbReference>
<feature type="domain" description="PPIase cyclophilin-type" evidence="8">
    <location>
        <begin position="19"/>
        <end position="166"/>
    </location>
</feature>
<keyword evidence="10" id="KW-1185">Reference proteome</keyword>
<dbReference type="Gene3D" id="2.40.100.10">
    <property type="entry name" value="Cyclophilin-like"/>
    <property type="match status" value="1"/>
</dbReference>
<dbReference type="InterPro" id="IPR029000">
    <property type="entry name" value="Cyclophilin-like_dom_sf"/>
</dbReference>
<feature type="compositionally biased region" description="Acidic residues" evidence="7">
    <location>
        <begin position="395"/>
        <end position="405"/>
    </location>
</feature>
<feature type="compositionally biased region" description="Basic residues" evidence="7">
    <location>
        <begin position="187"/>
        <end position="198"/>
    </location>
</feature>
<dbReference type="InterPro" id="IPR044666">
    <property type="entry name" value="Cyclophilin_A-like"/>
</dbReference>
<comment type="caution">
    <text evidence="9">The sequence shown here is derived from an EMBL/GenBank/DDBJ whole genome shotgun (WGS) entry which is preliminary data.</text>
</comment>
<dbReference type="Proteomes" id="UP000593567">
    <property type="component" value="Unassembled WGS sequence"/>
</dbReference>
<evidence type="ECO:0000256" key="6">
    <source>
        <dbReference type="ARBA" id="ARBA00046368"/>
    </source>
</evidence>
<dbReference type="CDD" id="cd01925">
    <property type="entry name" value="cyclophilin_CeCYP16-like"/>
    <property type="match status" value="1"/>
</dbReference>
<gene>
    <name evidence="9" type="ORF">EB796_007024</name>
</gene>
<feature type="compositionally biased region" description="Basic and acidic residues" evidence="7">
    <location>
        <begin position="373"/>
        <end position="384"/>
    </location>
</feature>
<feature type="region of interest" description="Disordered" evidence="7">
    <location>
        <begin position="173"/>
        <end position="205"/>
    </location>
</feature>
<dbReference type="EMBL" id="VXIV02001025">
    <property type="protein sequence ID" value="KAF6034669.1"/>
    <property type="molecule type" value="Genomic_DNA"/>
</dbReference>
<evidence type="ECO:0000259" key="8">
    <source>
        <dbReference type="PROSITE" id="PS50072"/>
    </source>
</evidence>
<dbReference type="PANTHER" id="PTHR45625:SF6">
    <property type="entry name" value="SPLICEOSOME-ASSOCIATED PROTEIN CWC27 HOMOLOG"/>
    <property type="match status" value="1"/>
</dbReference>
<evidence type="ECO:0000256" key="7">
    <source>
        <dbReference type="SAM" id="MobiDB-lite"/>
    </source>
</evidence>
<feature type="region of interest" description="Disordered" evidence="7">
    <location>
        <begin position="224"/>
        <end position="324"/>
    </location>
</feature>
<dbReference type="OrthoDB" id="442970at2759"/>
<evidence type="ECO:0000313" key="10">
    <source>
        <dbReference type="Proteomes" id="UP000593567"/>
    </source>
</evidence>
<evidence type="ECO:0000256" key="4">
    <source>
        <dbReference type="ARBA" id="ARBA00040027"/>
    </source>
</evidence>
<comment type="subcellular location">
    <subcellularLocation>
        <location evidence="1">Nucleus</location>
    </subcellularLocation>
</comment>
<accession>A0A7J7K7R7</accession>
<protein>
    <recommendedName>
        <fullName evidence="4">Spliceosome-associated protein CWC27 homolog</fullName>
    </recommendedName>
    <alternativeName>
        <fullName evidence="5">Probable inactive peptidyl-prolyl cis-trans isomerase CWC27 homolog</fullName>
    </alternativeName>
</protein>
<dbReference type="PROSITE" id="PS50072">
    <property type="entry name" value="CSA_PPIASE_2"/>
    <property type="match status" value="1"/>
</dbReference>
<feature type="compositionally biased region" description="Basic and acidic residues" evidence="7">
    <location>
        <begin position="174"/>
        <end position="186"/>
    </location>
</feature>
<dbReference type="InterPro" id="IPR020892">
    <property type="entry name" value="Cyclophilin-type_PPIase_CS"/>
</dbReference>
<proteinExistence type="inferred from homology"/>
<dbReference type="Pfam" id="PF00160">
    <property type="entry name" value="Pro_isomerase"/>
    <property type="match status" value="1"/>
</dbReference>
<feature type="compositionally biased region" description="Basic and acidic residues" evidence="7">
    <location>
        <begin position="224"/>
        <end position="238"/>
    </location>
</feature>
<dbReference type="AlphaFoldDB" id="A0A7J7K7R7"/>
<keyword evidence="3" id="KW-0539">Nucleus</keyword>
<dbReference type="GO" id="GO:0006457">
    <property type="term" value="P:protein folding"/>
    <property type="evidence" value="ECO:0007669"/>
    <property type="project" value="InterPro"/>
</dbReference>
<dbReference type="PRINTS" id="PR00153">
    <property type="entry name" value="CSAPPISMRASE"/>
</dbReference>
<evidence type="ECO:0000256" key="3">
    <source>
        <dbReference type="ARBA" id="ARBA00023242"/>
    </source>
</evidence>
<reference evidence="9" key="1">
    <citation type="submission" date="2020-06" db="EMBL/GenBank/DDBJ databases">
        <title>Draft genome of Bugula neritina, a colonial animal packing powerful symbionts and potential medicines.</title>
        <authorList>
            <person name="Rayko M."/>
        </authorList>
    </citation>
    <scope>NUCLEOTIDE SEQUENCE [LARGE SCALE GENOMIC DNA]</scope>
    <source>
        <strain evidence="9">Kwan_BN1</strain>
    </source>
</reference>
<evidence type="ECO:0000256" key="1">
    <source>
        <dbReference type="ARBA" id="ARBA00004123"/>
    </source>
</evidence>
<dbReference type="SUPFAM" id="SSF50891">
    <property type="entry name" value="Cyclophilin-like"/>
    <property type="match status" value="1"/>
</dbReference>
<organism evidence="9 10">
    <name type="scientific">Bugula neritina</name>
    <name type="common">Brown bryozoan</name>
    <name type="synonym">Sertularia neritina</name>
    <dbReference type="NCBI Taxonomy" id="10212"/>
    <lineage>
        <taxon>Eukaryota</taxon>
        <taxon>Metazoa</taxon>
        <taxon>Spiralia</taxon>
        <taxon>Lophotrochozoa</taxon>
        <taxon>Bryozoa</taxon>
        <taxon>Gymnolaemata</taxon>
        <taxon>Cheilostomatida</taxon>
        <taxon>Flustrina</taxon>
        <taxon>Buguloidea</taxon>
        <taxon>Bugulidae</taxon>
        <taxon>Bugula</taxon>
    </lineage>
</organism>
<evidence type="ECO:0000256" key="5">
    <source>
        <dbReference type="ARBA" id="ARBA00042090"/>
    </source>
</evidence>
<name>A0A7J7K7R7_BUGNE</name>
<evidence type="ECO:0000313" key="9">
    <source>
        <dbReference type="EMBL" id="KAF6034669.1"/>
    </source>
</evidence>
<dbReference type="GO" id="GO:0071013">
    <property type="term" value="C:catalytic step 2 spliceosome"/>
    <property type="evidence" value="ECO:0007669"/>
    <property type="project" value="TreeGrafter"/>
</dbReference>
<dbReference type="PANTHER" id="PTHR45625">
    <property type="entry name" value="PEPTIDYL-PROLYL CIS-TRANS ISOMERASE-RELATED"/>
    <property type="match status" value="1"/>
</dbReference>
<sequence>MSNIYIQEPPTEGKVLLTTTLGDIDIELWSREAPKACRNFVQLCLEGYYNGTIFHRVIKDFIAQGGDPTGTGEGGESVYGKPFRNEIHTRLRFVRRGLVAMANTGKEDNESQFFFTLGPTQELQGKHTVFGKVSGDTIYNLIKVNDIHTDSNDRPVEPPKIKKTEVLSNPFDDIIPREVVRPEKKEHKPKKSHSKGKKDFKLLSFGEEAEEDEELNNKVVETMRSKGKSAHDLTDDPRLSSTTGNVESVEPEEVKEISQEVSSQVHEELRQSSISPKESIHRVHPNLQLEELRNERKALQREVKGVKNKAETKSIENESKTSISKAVEEFNREKKEFLQKKKQIPKKGSSKRELETLALLDKFRSKLNSAQRLAEEHSESKVKDNSAPASSNKDGDDEEETDEGW</sequence>
<feature type="compositionally biased region" description="Basic and acidic residues" evidence="7">
    <location>
        <begin position="290"/>
        <end position="319"/>
    </location>
</feature>
<dbReference type="FunFam" id="2.40.100.10:FF:000007">
    <property type="entry name" value="Peptidyl-prolyl cis-trans isomerase CWC27 homolog"/>
    <property type="match status" value="1"/>
</dbReference>
<comment type="similarity">
    <text evidence="2">Belongs to the cyclophilin-type PPIase family.</text>
</comment>
<comment type="subunit">
    <text evidence="6">Part of the activated spliceosome B/catalytic step 1 spliceosome, one of the forms of the spliceosome which has a well-formed active site but still cannot catalyze the branching reaction and is composed at least of 52 proteins, the U2, U5 and U6 snRNAs and the pre-mRNA. Recruited during early steps of activated spliceosome B maturation, it is probably one of the first proteins released from this complex as he matures to the spliceosome C complex. Component of the minor spliceosome, which splices U12-type introns.</text>
</comment>
<feature type="region of interest" description="Disordered" evidence="7">
    <location>
        <begin position="369"/>
        <end position="405"/>
    </location>
</feature>
<evidence type="ECO:0000256" key="2">
    <source>
        <dbReference type="ARBA" id="ARBA00007365"/>
    </source>
</evidence>
<dbReference type="PROSITE" id="PS00170">
    <property type="entry name" value="CSA_PPIASE_1"/>
    <property type="match status" value="1"/>
</dbReference>
<dbReference type="InterPro" id="IPR002130">
    <property type="entry name" value="Cyclophilin-type_PPIase_dom"/>
</dbReference>